<keyword evidence="1" id="KW-0732">Signal</keyword>
<keyword evidence="3" id="KW-1185">Reference proteome</keyword>
<dbReference type="STRING" id="183478.A0A364N8J7"/>
<feature type="chain" id="PRO_5017058638" evidence="1">
    <location>
        <begin position="18"/>
        <end position="337"/>
    </location>
</feature>
<accession>A0A364N8J7</accession>
<evidence type="ECO:0000313" key="2">
    <source>
        <dbReference type="EMBL" id="RAR13586.1"/>
    </source>
</evidence>
<comment type="caution">
    <text evidence="2">The sequence shown here is derived from an EMBL/GenBank/DDBJ whole genome shotgun (WGS) entry which is preliminary data.</text>
</comment>
<dbReference type="Proteomes" id="UP000249619">
    <property type="component" value="Unassembled WGS sequence"/>
</dbReference>
<sequence>MISTCLDLALLCHPVLALLTIQRPKMQTQQSKWQYFLLSFLSLLAIRYASSTATEQATRALDDVLPDLLCQTVSQPNPIAATYPTNATGTLNGTVSVLPISLDLARKLIPSEYRILEHAYRHLLPSFPKNMYPAVVQAVHDHDVQAFGFKIPDFSRAGIEFPFLDLLGDNSTSFKWAPSLLMSADNPVALKGAADYGTNTFPATFDPACDAYKAVPDAKEPGTTSFDAKSIKAGDACVDTRFSLTAEAMYPLDFFVNITNQVMFADGKSCDNMIRLFNTSLTTSPNTIESVKGTVRAKILPFETEHVWEDVHGIRLDTAFIENNYLPCENFRGYGSG</sequence>
<evidence type="ECO:0000313" key="3">
    <source>
        <dbReference type="Proteomes" id="UP000249619"/>
    </source>
</evidence>
<evidence type="ECO:0000256" key="1">
    <source>
        <dbReference type="SAM" id="SignalP"/>
    </source>
</evidence>
<gene>
    <name evidence="2" type="ORF">DDE83_003043</name>
</gene>
<feature type="signal peptide" evidence="1">
    <location>
        <begin position="1"/>
        <end position="17"/>
    </location>
</feature>
<dbReference type="AlphaFoldDB" id="A0A364N8J7"/>
<proteinExistence type="predicted"/>
<protein>
    <submittedName>
        <fullName evidence="2">Uncharacterized protein</fullName>
    </submittedName>
</protein>
<dbReference type="EMBL" id="QGDH01000033">
    <property type="protein sequence ID" value="RAR13586.1"/>
    <property type="molecule type" value="Genomic_DNA"/>
</dbReference>
<organism evidence="2 3">
    <name type="scientific">Stemphylium lycopersici</name>
    <name type="common">Tomato gray leaf spot disease fungus</name>
    <name type="synonym">Thyrospora lycopersici</name>
    <dbReference type="NCBI Taxonomy" id="183478"/>
    <lineage>
        <taxon>Eukaryota</taxon>
        <taxon>Fungi</taxon>
        <taxon>Dikarya</taxon>
        <taxon>Ascomycota</taxon>
        <taxon>Pezizomycotina</taxon>
        <taxon>Dothideomycetes</taxon>
        <taxon>Pleosporomycetidae</taxon>
        <taxon>Pleosporales</taxon>
        <taxon>Pleosporineae</taxon>
        <taxon>Pleosporaceae</taxon>
        <taxon>Stemphylium</taxon>
    </lineage>
</organism>
<reference evidence="3" key="1">
    <citation type="submission" date="2018-05" db="EMBL/GenBank/DDBJ databases">
        <title>Draft genome sequence of Stemphylium lycopersici strain CIDEFI 213.</title>
        <authorList>
            <person name="Medina R."/>
            <person name="Franco M.E.E."/>
            <person name="Lucentini C.G."/>
            <person name="Saparrat M.C.N."/>
            <person name="Balatti P.A."/>
        </authorList>
    </citation>
    <scope>NUCLEOTIDE SEQUENCE [LARGE SCALE GENOMIC DNA]</scope>
    <source>
        <strain evidence="3">CIDEFI 213</strain>
    </source>
</reference>
<name>A0A364N8J7_STELY</name>